<gene>
    <name evidence="1" type="ORF">QFC24_004051</name>
</gene>
<reference evidence="1" key="1">
    <citation type="submission" date="2023-04" db="EMBL/GenBank/DDBJ databases">
        <title>Draft Genome sequencing of Naganishia species isolated from polar environments using Oxford Nanopore Technology.</title>
        <authorList>
            <person name="Leo P."/>
            <person name="Venkateswaran K."/>
        </authorList>
    </citation>
    <scope>NUCLEOTIDE SEQUENCE</scope>
    <source>
        <strain evidence="1">DBVPG 5303</strain>
    </source>
</reference>
<keyword evidence="2" id="KW-1185">Reference proteome</keyword>
<name>A0ACC2XIA7_9TREE</name>
<accession>A0ACC2XIA7</accession>
<organism evidence="1 2">
    <name type="scientific">Naganishia onofrii</name>
    <dbReference type="NCBI Taxonomy" id="1851511"/>
    <lineage>
        <taxon>Eukaryota</taxon>
        <taxon>Fungi</taxon>
        <taxon>Dikarya</taxon>
        <taxon>Basidiomycota</taxon>
        <taxon>Agaricomycotina</taxon>
        <taxon>Tremellomycetes</taxon>
        <taxon>Filobasidiales</taxon>
        <taxon>Filobasidiaceae</taxon>
        <taxon>Naganishia</taxon>
    </lineage>
</organism>
<sequence length="278" mass="30278">MATRTTRNSQHDGLAVSAEQAAHNQAEALLHLTEEVRELQRELKKSRKEIDKSVDTKVEAMNSELQEALKATVGSELEEQLGGADVLQRLKDKLARASADSGDDEADAEHGKRKRDPHPRNVKLQVCAACDHVESGRAHYFVILPQDLVHYHFHALLKKPHAKSAHWPDLPAIRDQLGCTHHWPKPGSPTTTNAIVLLIDDVIEENRIVATAAKTGDSVKWPMVPSAQSTSVVEPSGAGATSADPSLGSSGPQPPIAVDTRLSIRVWRPDFADPKALS</sequence>
<comment type="caution">
    <text evidence="1">The sequence shown here is derived from an EMBL/GenBank/DDBJ whole genome shotgun (WGS) entry which is preliminary data.</text>
</comment>
<dbReference type="EMBL" id="JASBWV010000013">
    <property type="protein sequence ID" value="KAJ9123012.1"/>
    <property type="molecule type" value="Genomic_DNA"/>
</dbReference>
<dbReference type="Proteomes" id="UP001234202">
    <property type="component" value="Unassembled WGS sequence"/>
</dbReference>
<proteinExistence type="predicted"/>
<protein>
    <submittedName>
        <fullName evidence="1">Uncharacterized protein</fullName>
    </submittedName>
</protein>
<evidence type="ECO:0000313" key="2">
    <source>
        <dbReference type="Proteomes" id="UP001234202"/>
    </source>
</evidence>
<evidence type="ECO:0000313" key="1">
    <source>
        <dbReference type="EMBL" id="KAJ9123012.1"/>
    </source>
</evidence>